<dbReference type="EMBL" id="KZ825914">
    <property type="protein sequence ID" value="PYH92522.1"/>
    <property type="molecule type" value="Genomic_DNA"/>
</dbReference>
<proteinExistence type="predicted"/>
<feature type="compositionally biased region" description="Basic and acidic residues" evidence="1">
    <location>
        <begin position="139"/>
        <end position="149"/>
    </location>
</feature>
<reference evidence="2 3" key="1">
    <citation type="submission" date="2018-02" db="EMBL/GenBank/DDBJ databases">
        <title>The genomes of Aspergillus section Nigri reveals drivers in fungal speciation.</title>
        <authorList>
            <consortium name="DOE Joint Genome Institute"/>
            <person name="Vesth T.C."/>
            <person name="Nybo J."/>
            <person name="Theobald S."/>
            <person name="Brandl J."/>
            <person name="Frisvad J.C."/>
            <person name="Nielsen K.F."/>
            <person name="Lyhne E.K."/>
            <person name="Kogle M.E."/>
            <person name="Kuo A."/>
            <person name="Riley R."/>
            <person name="Clum A."/>
            <person name="Nolan M."/>
            <person name="Lipzen A."/>
            <person name="Salamov A."/>
            <person name="Henrissat B."/>
            <person name="Wiebenga A."/>
            <person name="De vries R.P."/>
            <person name="Grigoriev I.V."/>
            <person name="Mortensen U.H."/>
            <person name="Andersen M.R."/>
            <person name="Baker S.E."/>
        </authorList>
    </citation>
    <scope>NUCLEOTIDE SEQUENCE [LARGE SCALE GENOMIC DNA]</scope>
    <source>
        <strain evidence="2 3">CBS 707.79</strain>
    </source>
</reference>
<organism evidence="2 3">
    <name type="scientific">Aspergillus ellipticus CBS 707.79</name>
    <dbReference type="NCBI Taxonomy" id="1448320"/>
    <lineage>
        <taxon>Eukaryota</taxon>
        <taxon>Fungi</taxon>
        <taxon>Dikarya</taxon>
        <taxon>Ascomycota</taxon>
        <taxon>Pezizomycotina</taxon>
        <taxon>Eurotiomycetes</taxon>
        <taxon>Eurotiomycetidae</taxon>
        <taxon>Eurotiales</taxon>
        <taxon>Aspergillaceae</taxon>
        <taxon>Aspergillus</taxon>
        <taxon>Aspergillus subgen. Circumdati</taxon>
    </lineage>
</organism>
<feature type="region of interest" description="Disordered" evidence="1">
    <location>
        <begin position="131"/>
        <end position="156"/>
    </location>
</feature>
<dbReference type="VEuPathDB" id="FungiDB:BO71DRAFT_431792"/>
<evidence type="ECO:0000256" key="1">
    <source>
        <dbReference type="SAM" id="MobiDB-lite"/>
    </source>
</evidence>
<sequence>MFGSSSFQLPATINPAIGSLLSIQKLLAHFMPDTLLRLSLGTQLLAFRALTPNRGLGIQHRCCRTAPLACRFPSPSPNAASLTGARWVGASAVLEANTSTPVIDREWRWGICALDTQSTNPMEVLTALIRPDGPALRQTDNDTEQKNYKDPISALA</sequence>
<protein>
    <submittedName>
        <fullName evidence="2">Uncharacterized protein</fullName>
    </submittedName>
</protein>
<evidence type="ECO:0000313" key="2">
    <source>
        <dbReference type="EMBL" id="PYH92522.1"/>
    </source>
</evidence>
<name>A0A319ENK1_9EURO</name>
<dbReference type="Proteomes" id="UP000247810">
    <property type="component" value="Unassembled WGS sequence"/>
</dbReference>
<gene>
    <name evidence="2" type="ORF">BO71DRAFT_431792</name>
</gene>
<keyword evidence="3" id="KW-1185">Reference proteome</keyword>
<evidence type="ECO:0000313" key="3">
    <source>
        <dbReference type="Proteomes" id="UP000247810"/>
    </source>
</evidence>
<accession>A0A319ENK1</accession>
<dbReference type="AlphaFoldDB" id="A0A319ENK1"/>